<sequence length="171" mass="19407">MAPKVPYIQLMLICQSITCCYGAYQSYGAITNLRKYEETSKKLAEWSNTAAEHLRRTRTTQGAGAIAILLSLVSSVFLTTDFTYQFLNPAGWLRFSISPLMLGTVLFARHHIKNYWNPNDNETVGTRIPLPNMEGYNEAQRRTEELLTTLQWLEYGWVTTTLFAGLATRTA</sequence>
<keyword evidence="1" id="KW-1133">Transmembrane helix</keyword>
<accession>A0AAN7TAK0</accession>
<evidence type="ECO:0000256" key="1">
    <source>
        <dbReference type="SAM" id="Phobius"/>
    </source>
</evidence>
<feature type="transmembrane region" description="Helical" evidence="1">
    <location>
        <begin position="62"/>
        <end position="79"/>
    </location>
</feature>
<proteinExistence type="predicted"/>
<evidence type="ECO:0000313" key="2">
    <source>
        <dbReference type="EMBL" id="KAK5108924.1"/>
    </source>
</evidence>
<name>A0AAN7TAK0_9PEZI</name>
<dbReference type="EMBL" id="JAVRRL010000075">
    <property type="protein sequence ID" value="KAK5108924.1"/>
    <property type="molecule type" value="Genomic_DNA"/>
</dbReference>
<keyword evidence="1" id="KW-0472">Membrane</keyword>
<gene>
    <name evidence="2" type="ORF">LTR62_007726</name>
</gene>
<feature type="transmembrane region" description="Helical" evidence="1">
    <location>
        <begin position="91"/>
        <end position="108"/>
    </location>
</feature>
<comment type="caution">
    <text evidence="2">The sequence shown here is derived from an EMBL/GenBank/DDBJ whole genome shotgun (WGS) entry which is preliminary data.</text>
</comment>
<organism evidence="2 3">
    <name type="scientific">Meristemomyces frigidus</name>
    <dbReference type="NCBI Taxonomy" id="1508187"/>
    <lineage>
        <taxon>Eukaryota</taxon>
        <taxon>Fungi</taxon>
        <taxon>Dikarya</taxon>
        <taxon>Ascomycota</taxon>
        <taxon>Pezizomycotina</taxon>
        <taxon>Dothideomycetes</taxon>
        <taxon>Dothideomycetidae</taxon>
        <taxon>Mycosphaerellales</taxon>
        <taxon>Teratosphaeriaceae</taxon>
        <taxon>Meristemomyces</taxon>
    </lineage>
</organism>
<dbReference type="AlphaFoldDB" id="A0AAN7TAK0"/>
<feature type="transmembrane region" description="Helical" evidence="1">
    <location>
        <begin position="6"/>
        <end position="24"/>
    </location>
</feature>
<protein>
    <submittedName>
        <fullName evidence="2">Uncharacterized protein</fullName>
    </submittedName>
</protein>
<reference evidence="2" key="1">
    <citation type="submission" date="2023-08" db="EMBL/GenBank/DDBJ databases">
        <title>Black Yeasts Isolated from many extreme environments.</title>
        <authorList>
            <person name="Coleine C."/>
            <person name="Stajich J.E."/>
            <person name="Selbmann L."/>
        </authorList>
    </citation>
    <scope>NUCLEOTIDE SEQUENCE</scope>
    <source>
        <strain evidence="2">CCFEE 5401</strain>
    </source>
</reference>
<dbReference type="Proteomes" id="UP001310890">
    <property type="component" value="Unassembled WGS sequence"/>
</dbReference>
<evidence type="ECO:0000313" key="3">
    <source>
        <dbReference type="Proteomes" id="UP001310890"/>
    </source>
</evidence>
<keyword evidence="1" id="KW-0812">Transmembrane</keyword>